<dbReference type="InterPro" id="IPR008921">
    <property type="entry name" value="DNA_pol3_clamp-load_cplx_C"/>
</dbReference>
<feature type="domain" description="AAA+ ATPase" evidence="8">
    <location>
        <begin position="69"/>
        <end position="198"/>
    </location>
</feature>
<dbReference type="Gene3D" id="1.20.272.10">
    <property type="match status" value="1"/>
</dbReference>
<evidence type="ECO:0000256" key="6">
    <source>
        <dbReference type="ARBA" id="ARBA00023242"/>
    </source>
</evidence>
<evidence type="ECO:0000256" key="4">
    <source>
        <dbReference type="ARBA" id="ARBA00022741"/>
    </source>
</evidence>
<dbReference type="NCBIfam" id="NF001679">
    <property type="entry name" value="PRK00440.1"/>
    <property type="match status" value="1"/>
</dbReference>
<dbReference type="GO" id="GO:0005524">
    <property type="term" value="F:ATP binding"/>
    <property type="evidence" value="ECO:0007669"/>
    <property type="project" value="UniProtKB-KW"/>
</dbReference>
<keyword evidence="6" id="KW-0539">Nucleus</keyword>
<dbReference type="InterPro" id="IPR003593">
    <property type="entry name" value="AAA+_ATPase"/>
</dbReference>
<name>A0ABD3MIS5_9STRA</name>
<evidence type="ECO:0000256" key="1">
    <source>
        <dbReference type="ARBA" id="ARBA00004123"/>
    </source>
</evidence>
<evidence type="ECO:0000313" key="9">
    <source>
        <dbReference type="EMBL" id="KAL3763457.1"/>
    </source>
</evidence>
<dbReference type="PANTHER" id="PTHR11669">
    <property type="entry name" value="REPLICATION FACTOR C / DNA POLYMERASE III GAMMA-TAU SUBUNIT"/>
    <property type="match status" value="1"/>
</dbReference>
<evidence type="ECO:0000256" key="7">
    <source>
        <dbReference type="SAM" id="MobiDB-lite"/>
    </source>
</evidence>
<comment type="subcellular location">
    <subcellularLocation>
        <location evidence="1">Nucleus</location>
    </subcellularLocation>
</comment>
<sequence length="357" mass="39382">MTNNEKMDIDTTTPAAAPHHMIKQKRPHVSSDESVQMPWVEKYRPATLEDLVAHEDIVAILTRLIDSDNLPHLLLYGPPGTGKTSTIVAAAKRMYGSTAAYSSMALELNASDSRGIDVVRNEIKEFAGTRQLFNRGIKLVILDEADAMTSDAQFALRRVIEKHTRNARFCLICNYVSKIIPALQSRCTRFRFAPLRVEQIRSRLVEVADAEGVNYTEDGIRSILSLSGGDMRRVLNLLQSTAMSSEVVNEKSVYMTSGAPLPKDVDTTLGWLLNLEFKEAYDKLVNVCSTKGYALADILTDLATALLGMELPPGVLAVLLDGMSNVEHRLAFGTDEKLQAASLVGVFIQARTIMKIK</sequence>
<proteinExistence type="inferred from homology"/>
<dbReference type="InterPro" id="IPR050238">
    <property type="entry name" value="DNA_Rep/Repair_Clamp_Loader"/>
</dbReference>
<reference evidence="9 10" key="1">
    <citation type="submission" date="2024-10" db="EMBL/GenBank/DDBJ databases">
        <title>Updated reference genomes for cyclostephanoid diatoms.</title>
        <authorList>
            <person name="Roberts W.R."/>
            <person name="Alverson A.J."/>
        </authorList>
    </citation>
    <scope>NUCLEOTIDE SEQUENCE [LARGE SCALE GENOMIC DNA]</scope>
    <source>
        <strain evidence="9 10">AJA276-08</strain>
    </source>
</reference>
<dbReference type="CDD" id="cd18140">
    <property type="entry name" value="HLD_clamp_RFC"/>
    <property type="match status" value="1"/>
</dbReference>
<feature type="region of interest" description="Disordered" evidence="7">
    <location>
        <begin position="1"/>
        <end position="30"/>
    </location>
</feature>
<dbReference type="GO" id="GO:0005634">
    <property type="term" value="C:nucleus"/>
    <property type="evidence" value="ECO:0007669"/>
    <property type="project" value="UniProtKB-SubCell"/>
</dbReference>
<comment type="caution">
    <text evidence="9">The sequence shown here is derived from an EMBL/GenBank/DDBJ whole genome shotgun (WGS) entry which is preliminary data.</text>
</comment>
<keyword evidence="4" id="KW-0547">Nucleotide-binding</keyword>
<dbReference type="SUPFAM" id="SSF52540">
    <property type="entry name" value="P-loop containing nucleoside triphosphate hydrolases"/>
    <property type="match status" value="1"/>
</dbReference>
<evidence type="ECO:0000259" key="8">
    <source>
        <dbReference type="SMART" id="SM00382"/>
    </source>
</evidence>
<evidence type="ECO:0000256" key="2">
    <source>
        <dbReference type="ARBA" id="ARBA00005378"/>
    </source>
</evidence>
<dbReference type="SUPFAM" id="SSF48019">
    <property type="entry name" value="post-AAA+ oligomerization domain-like"/>
    <property type="match status" value="1"/>
</dbReference>
<dbReference type="FunFam" id="1.20.272.10:FF:000004">
    <property type="entry name" value="Replication factor C subunit 5"/>
    <property type="match status" value="1"/>
</dbReference>
<dbReference type="FunFam" id="1.10.8.60:FF:000012">
    <property type="entry name" value="Replication factor C subunit 4"/>
    <property type="match status" value="1"/>
</dbReference>
<dbReference type="GO" id="GO:0006260">
    <property type="term" value="P:DNA replication"/>
    <property type="evidence" value="ECO:0007669"/>
    <property type="project" value="UniProtKB-KW"/>
</dbReference>
<dbReference type="Gene3D" id="3.40.50.300">
    <property type="entry name" value="P-loop containing nucleotide triphosphate hydrolases"/>
    <property type="match status" value="1"/>
</dbReference>
<keyword evidence="10" id="KW-1185">Reference proteome</keyword>
<dbReference type="InterPro" id="IPR027417">
    <property type="entry name" value="P-loop_NTPase"/>
</dbReference>
<keyword evidence="3" id="KW-0235">DNA replication</keyword>
<dbReference type="CDD" id="cd00009">
    <property type="entry name" value="AAA"/>
    <property type="match status" value="1"/>
</dbReference>
<dbReference type="Pfam" id="PF08542">
    <property type="entry name" value="Rep_fac_C"/>
    <property type="match status" value="1"/>
</dbReference>
<evidence type="ECO:0000313" key="10">
    <source>
        <dbReference type="Proteomes" id="UP001530315"/>
    </source>
</evidence>
<dbReference type="FunFam" id="3.40.50.300:FF:000129">
    <property type="entry name" value="Replication factor C subunit 5"/>
    <property type="match status" value="1"/>
</dbReference>
<dbReference type="SMART" id="SM00382">
    <property type="entry name" value="AAA"/>
    <property type="match status" value="1"/>
</dbReference>
<evidence type="ECO:0000256" key="5">
    <source>
        <dbReference type="ARBA" id="ARBA00022840"/>
    </source>
</evidence>
<dbReference type="Proteomes" id="UP001530315">
    <property type="component" value="Unassembled WGS sequence"/>
</dbReference>
<organism evidence="9 10">
    <name type="scientific">Stephanodiscus triporus</name>
    <dbReference type="NCBI Taxonomy" id="2934178"/>
    <lineage>
        <taxon>Eukaryota</taxon>
        <taxon>Sar</taxon>
        <taxon>Stramenopiles</taxon>
        <taxon>Ochrophyta</taxon>
        <taxon>Bacillariophyta</taxon>
        <taxon>Coscinodiscophyceae</taxon>
        <taxon>Thalassiosirophycidae</taxon>
        <taxon>Stephanodiscales</taxon>
        <taxon>Stephanodiscaceae</taxon>
        <taxon>Stephanodiscus</taxon>
    </lineage>
</organism>
<dbReference type="Gene3D" id="1.10.8.60">
    <property type="match status" value="1"/>
</dbReference>
<protein>
    <recommendedName>
        <fullName evidence="8">AAA+ ATPase domain-containing protein</fullName>
    </recommendedName>
</protein>
<dbReference type="EMBL" id="JALLAZ020001801">
    <property type="protein sequence ID" value="KAL3763457.1"/>
    <property type="molecule type" value="Genomic_DNA"/>
</dbReference>
<keyword evidence="5" id="KW-0067">ATP-binding</keyword>
<dbReference type="InterPro" id="IPR047854">
    <property type="entry name" value="RFC_lid"/>
</dbReference>
<gene>
    <name evidence="9" type="ORF">ACHAW5_002709</name>
</gene>
<evidence type="ECO:0000256" key="3">
    <source>
        <dbReference type="ARBA" id="ARBA00022705"/>
    </source>
</evidence>
<accession>A0ABD3MIS5</accession>
<dbReference type="InterPro" id="IPR003959">
    <property type="entry name" value="ATPase_AAA_core"/>
</dbReference>
<comment type="similarity">
    <text evidence="2">Belongs to the activator 1 small subunits family.</text>
</comment>
<dbReference type="InterPro" id="IPR013748">
    <property type="entry name" value="Rep_factorC_C"/>
</dbReference>
<dbReference type="Pfam" id="PF00004">
    <property type="entry name" value="AAA"/>
    <property type="match status" value="1"/>
</dbReference>
<dbReference type="PANTHER" id="PTHR11669:SF9">
    <property type="entry name" value="REPLICATION FACTOR C SUBUNIT 5"/>
    <property type="match status" value="1"/>
</dbReference>
<dbReference type="AlphaFoldDB" id="A0ABD3MIS5"/>